<accession>A0A7C3J659</accession>
<keyword evidence="1" id="KW-0812">Transmembrane</keyword>
<feature type="transmembrane region" description="Helical" evidence="1">
    <location>
        <begin position="29"/>
        <end position="50"/>
    </location>
</feature>
<sequence>MRYYNGRYDLLLREKENKKKKGKKKLKQLALKIFKLFILFSIAGFIIFFLSNKFINMKIFKIKNVKIKVLNEKIELDNKIFKDFIGENIFKVKSEKIGELLNKNYDDFKIKNIKKSLPSKLEVIVYRKVPLLLLDDNIVIFQDMEIGKSGKYSIANYVFCETETKNIKSVYDISGLPTIFKDIIRERNNIKKISFDYEGIKIHTKKNKVVVIAKGERIPKLEQFEELDYRIFDLRFKNGIYVKK</sequence>
<dbReference type="EMBL" id="DSTT01000005">
    <property type="protein sequence ID" value="HFK23771.1"/>
    <property type="molecule type" value="Genomic_DNA"/>
</dbReference>
<organism evidence="2">
    <name type="scientific">candidate division WOR-3 bacterium</name>
    <dbReference type="NCBI Taxonomy" id="2052148"/>
    <lineage>
        <taxon>Bacteria</taxon>
        <taxon>Bacteria division WOR-3</taxon>
    </lineage>
</organism>
<reference evidence="2" key="1">
    <citation type="journal article" date="2020" name="mSystems">
        <title>Genome- and Community-Level Interaction Insights into Carbon Utilization and Element Cycling Functions of Hydrothermarchaeota in Hydrothermal Sediment.</title>
        <authorList>
            <person name="Zhou Z."/>
            <person name="Liu Y."/>
            <person name="Xu W."/>
            <person name="Pan J."/>
            <person name="Luo Z.H."/>
            <person name="Li M."/>
        </authorList>
    </citation>
    <scope>NUCLEOTIDE SEQUENCE [LARGE SCALE GENOMIC DNA]</scope>
    <source>
        <strain evidence="2">SpSt-464</strain>
    </source>
</reference>
<gene>
    <name evidence="2" type="ORF">ENS15_03875</name>
</gene>
<evidence type="ECO:0000256" key="1">
    <source>
        <dbReference type="SAM" id="Phobius"/>
    </source>
</evidence>
<proteinExistence type="predicted"/>
<protein>
    <recommendedName>
        <fullName evidence="3">POTRA domain-containing protein</fullName>
    </recommendedName>
</protein>
<dbReference type="AlphaFoldDB" id="A0A7C3J659"/>
<evidence type="ECO:0008006" key="3">
    <source>
        <dbReference type="Google" id="ProtNLM"/>
    </source>
</evidence>
<name>A0A7C3J659_UNCW3</name>
<keyword evidence="1" id="KW-1133">Transmembrane helix</keyword>
<evidence type="ECO:0000313" key="2">
    <source>
        <dbReference type="EMBL" id="HFK23771.1"/>
    </source>
</evidence>
<comment type="caution">
    <text evidence="2">The sequence shown here is derived from an EMBL/GenBank/DDBJ whole genome shotgun (WGS) entry which is preliminary data.</text>
</comment>
<keyword evidence="1" id="KW-0472">Membrane</keyword>